<comment type="caution">
    <text evidence="10">The sequence shown here is derived from an EMBL/GenBank/DDBJ whole genome shotgun (WGS) entry which is preliminary data.</text>
</comment>
<gene>
    <name evidence="10" type="ORF">QJS04_geneDACA008036</name>
</gene>
<keyword evidence="2" id="KW-0677">Repeat</keyword>
<keyword evidence="5" id="KW-0805">Transcription regulation</keyword>
<reference evidence="10" key="2">
    <citation type="submission" date="2023-06" db="EMBL/GenBank/DDBJ databases">
        <authorList>
            <person name="Ma L."/>
            <person name="Liu K.-W."/>
            <person name="Li Z."/>
            <person name="Hsiao Y.-Y."/>
            <person name="Qi Y."/>
            <person name="Fu T."/>
            <person name="Tang G."/>
            <person name="Zhang D."/>
            <person name="Sun W.-H."/>
            <person name="Liu D.-K."/>
            <person name="Li Y."/>
            <person name="Chen G.-Z."/>
            <person name="Liu X.-D."/>
            <person name="Liao X.-Y."/>
            <person name="Jiang Y.-T."/>
            <person name="Yu X."/>
            <person name="Hao Y."/>
            <person name="Huang J."/>
            <person name="Zhao X.-W."/>
            <person name="Ke S."/>
            <person name="Chen Y.-Y."/>
            <person name="Wu W.-L."/>
            <person name="Hsu J.-L."/>
            <person name="Lin Y.-F."/>
            <person name="Huang M.-D."/>
            <person name="Li C.-Y."/>
            <person name="Huang L."/>
            <person name="Wang Z.-W."/>
            <person name="Zhao X."/>
            <person name="Zhong W.-Y."/>
            <person name="Peng D.-H."/>
            <person name="Ahmad S."/>
            <person name="Lan S."/>
            <person name="Zhang J.-S."/>
            <person name="Tsai W.-C."/>
            <person name="Van De Peer Y."/>
            <person name="Liu Z.-J."/>
        </authorList>
    </citation>
    <scope>NUCLEOTIDE SEQUENCE</scope>
    <source>
        <strain evidence="10">SCP</strain>
        <tissue evidence="10">Leaves</tissue>
    </source>
</reference>
<dbReference type="PROSITE" id="PS50157">
    <property type="entry name" value="ZINC_FINGER_C2H2_2"/>
    <property type="match status" value="2"/>
</dbReference>
<dbReference type="PROSITE" id="PS00028">
    <property type="entry name" value="ZINC_FINGER_C2H2_1"/>
    <property type="match status" value="2"/>
</dbReference>
<dbReference type="InterPro" id="IPR013087">
    <property type="entry name" value="Znf_C2H2_type"/>
</dbReference>
<sequence length="142" mass="16025">MRKMWEAAECLLMLSRGRWVEDHHHPSSADSEATPVSTDSEAEEEKKKKRRRVYTCLTCGRTFGSFQALGGHRAYHNRSKVHACEVCEKVFPTGQALGGHMRKHYNAQPVKQEKTEESSRPAAAAIRSIALFDLNLPAVPEY</sequence>
<evidence type="ECO:0000256" key="4">
    <source>
        <dbReference type="ARBA" id="ARBA00022833"/>
    </source>
</evidence>
<keyword evidence="1" id="KW-0479">Metal-binding</keyword>
<dbReference type="Gene3D" id="3.30.160.60">
    <property type="entry name" value="Classic Zinc Finger"/>
    <property type="match status" value="1"/>
</dbReference>
<evidence type="ECO:0000313" key="11">
    <source>
        <dbReference type="Proteomes" id="UP001179952"/>
    </source>
</evidence>
<evidence type="ECO:0000256" key="8">
    <source>
        <dbReference type="SAM" id="MobiDB-lite"/>
    </source>
</evidence>
<feature type="domain" description="C2H2-type" evidence="9">
    <location>
        <begin position="82"/>
        <end position="109"/>
    </location>
</feature>
<dbReference type="SMART" id="SM00355">
    <property type="entry name" value="ZnF_C2H2"/>
    <property type="match status" value="2"/>
</dbReference>
<keyword evidence="4" id="KW-0862">Zinc</keyword>
<keyword evidence="6" id="KW-0804">Transcription</keyword>
<evidence type="ECO:0000256" key="3">
    <source>
        <dbReference type="ARBA" id="ARBA00022771"/>
    </source>
</evidence>
<organism evidence="10 11">
    <name type="scientific">Acorus gramineus</name>
    <name type="common">Dwarf sweet flag</name>
    <dbReference type="NCBI Taxonomy" id="55184"/>
    <lineage>
        <taxon>Eukaryota</taxon>
        <taxon>Viridiplantae</taxon>
        <taxon>Streptophyta</taxon>
        <taxon>Embryophyta</taxon>
        <taxon>Tracheophyta</taxon>
        <taxon>Spermatophyta</taxon>
        <taxon>Magnoliopsida</taxon>
        <taxon>Liliopsida</taxon>
        <taxon>Acoraceae</taxon>
        <taxon>Acorus</taxon>
    </lineage>
</organism>
<evidence type="ECO:0000256" key="7">
    <source>
        <dbReference type="PROSITE-ProRule" id="PRU00042"/>
    </source>
</evidence>
<evidence type="ECO:0000256" key="2">
    <source>
        <dbReference type="ARBA" id="ARBA00022737"/>
    </source>
</evidence>
<dbReference type="SUPFAM" id="SSF57667">
    <property type="entry name" value="beta-beta-alpha zinc fingers"/>
    <property type="match status" value="1"/>
</dbReference>
<feature type="domain" description="C2H2-type" evidence="9">
    <location>
        <begin position="54"/>
        <end position="81"/>
    </location>
</feature>
<keyword evidence="11" id="KW-1185">Reference proteome</keyword>
<name>A0AAV9BDK7_ACOGR</name>
<dbReference type="InterPro" id="IPR036236">
    <property type="entry name" value="Znf_C2H2_sf"/>
</dbReference>
<proteinExistence type="predicted"/>
<dbReference type="GO" id="GO:0000976">
    <property type="term" value="F:transcription cis-regulatory region binding"/>
    <property type="evidence" value="ECO:0007669"/>
    <property type="project" value="TreeGrafter"/>
</dbReference>
<dbReference type="GO" id="GO:0003700">
    <property type="term" value="F:DNA-binding transcription factor activity"/>
    <property type="evidence" value="ECO:0007669"/>
    <property type="project" value="InterPro"/>
</dbReference>
<dbReference type="EMBL" id="JAUJYN010000004">
    <property type="protein sequence ID" value="KAK1274189.1"/>
    <property type="molecule type" value="Genomic_DNA"/>
</dbReference>
<evidence type="ECO:0000256" key="5">
    <source>
        <dbReference type="ARBA" id="ARBA00023015"/>
    </source>
</evidence>
<evidence type="ECO:0000313" key="10">
    <source>
        <dbReference type="EMBL" id="KAK1274189.1"/>
    </source>
</evidence>
<protein>
    <recommendedName>
        <fullName evidence="9">C2H2-type domain-containing protein</fullName>
    </recommendedName>
</protein>
<feature type="compositionally biased region" description="Polar residues" evidence="8">
    <location>
        <begin position="28"/>
        <end position="39"/>
    </location>
</feature>
<evidence type="ECO:0000259" key="9">
    <source>
        <dbReference type="PROSITE" id="PS50157"/>
    </source>
</evidence>
<dbReference type="GO" id="GO:0005634">
    <property type="term" value="C:nucleus"/>
    <property type="evidence" value="ECO:0007669"/>
    <property type="project" value="TreeGrafter"/>
</dbReference>
<accession>A0AAV9BDK7</accession>
<keyword evidence="3 7" id="KW-0863">Zinc-finger</keyword>
<dbReference type="PANTHER" id="PTHR45988:SF30">
    <property type="entry name" value="C2H2-TYPE DOMAIN-CONTAINING PROTEIN"/>
    <property type="match status" value="1"/>
</dbReference>
<reference evidence="10" key="1">
    <citation type="journal article" date="2023" name="Nat. Commun.">
        <title>Diploid and tetraploid genomes of Acorus and the evolution of monocots.</title>
        <authorList>
            <person name="Ma L."/>
            <person name="Liu K.W."/>
            <person name="Li Z."/>
            <person name="Hsiao Y.Y."/>
            <person name="Qi Y."/>
            <person name="Fu T."/>
            <person name="Tang G.D."/>
            <person name="Zhang D."/>
            <person name="Sun W.H."/>
            <person name="Liu D.K."/>
            <person name="Li Y."/>
            <person name="Chen G.Z."/>
            <person name="Liu X.D."/>
            <person name="Liao X.Y."/>
            <person name="Jiang Y.T."/>
            <person name="Yu X."/>
            <person name="Hao Y."/>
            <person name="Huang J."/>
            <person name="Zhao X.W."/>
            <person name="Ke S."/>
            <person name="Chen Y.Y."/>
            <person name="Wu W.L."/>
            <person name="Hsu J.L."/>
            <person name="Lin Y.F."/>
            <person name="Huang M.D."/>
            <person name="Li C.Y."/>
            <person name="Huang L."/>
            <person name="Wang Z.W."/>
            <person name="Zhao X."/>
            <person name="Zhong W.Y."/>
            <person name="Peng D.H."/>
            <person name="Ahmad S."/>
            <person name="Lan S."/>
            <person name="Zhang J.S."/>
            <person name="Tsai W.C."/>
            <person name="Van de Peer Y."/>
            <person name="Liu Z.J."/>
        </authorList>
    </citation>
    <scope>NUCLEOTIDE SEQUENCE</scope>
    <source>
        <strain evidence="10">SCP</strain>
    </source>
</reference>
<feature type="region of interest" description="Disordered" evidence="8">
    <location>
        <begin position="22"/>
        <end position="50"/>
    </location>
</feature>
<dbReference type="Proteomes" id="UP001179952">
    <property type="component" value="Unassembled WGS sequence"/>
</dbReference>
<dbReference type="GO" id="GO:0008270">
    <property type="term" value="F:zinc ion binding"/>
    <property type="evidence" value="ECO:0007669"/>
    <property type="project" value="UniProtKB-KW"/>
</dbReference>
<dbReference type="Pfam" id="PF13912">
    <property type="entry name" value="zf-C2H2_6"/>
    <property type="match status" value="2"/>
</dbReference>
<dbReference type="AlphaFoldDB" id="A0AAV9BDK7"/>
<evidence type="ECO:0000256" key="1">
    <source>
        <dbReference type="ARBA" id="ARBA00022723"/>
    </source>
</evidence>
<dbReference type="InterPro" id="IPR044653">
    <property type="entry name" value="AZF1/2/3-like"/>
</dbReference>
<evidence type="ECO:0000256" key="6">
    <source>
        <dbReference type="ARBA" id="ARBA00023163"/>
    </source>
</evidence>
<dbReference type="PANTHER" id="PTHR45988">
    <property type="entry name" value="C2H2 TYPE ZINC FINGER TRANSCRIPTION FACTOR FAMILY-RELATED"/>
    <property type="match status" value="1"/>
</dbReference>